<evidence type="ECO:0000313" key="3">
    <source>
        <dbReference type="Proteomes" id="UP000060487"/>
    </source>
</evidence>
<keyword evidence="3" id="KW-1185">Reference proteome</keyword>
<comment type="caution">
    <text evidence="2">The sequence shown here is derived from an EMBL/GenBank/DDBJ whole genome shotgun (WGS) entry which is preliminary data.</text>
</comment>
<keyword evidence="1" id="KW-0732">Signal</keyword>
<protein>
    <recommendedName>
        <fullName evidence="4">Secreted protein</fullName>
    </recommendedName>
</protein>
<sequence length="51" mass="5492">MKRIFVMLACSVLMSGCFVGTIGTTIKINDNCTAEVLYDDGTASLDIKCND</sequence>
<dbReference type="PROSITE" id="PS51257">
    <property type="entry name" value="PROKAR_LIPOPROTEIN"/>
    <property type="match status" value="1"/>
</dbReference>
<evidence type="ECO:0008006" key="4">
    <source>
        <dbReference type="Google" id="ProtNLM"/>
    </source>
</evidence>
<proteinExistence type="predicted"/>
<reference evidence="2 3" key="1">
    <citation type="submission" date="2015-11" db="EMBL/GenBank/DDBJ databases">
        <authorList>
            <person name="Lin W."/>
        </authorList>
    </citation>
    <scope>NUCLEOTIDE SEQUENCE [LARGE SCALE GENOMIC DNA]</scope>
    <source>
        <strain evidence="2 3">HCH-1</strain>
    </source>
</reference>
<accession>A0ABR5SGV3</accession>
<feature type="signal peptide" evidence="1">
    <location>
        <begin position="1"/>
        <end position="19"/>
    </location>
</feature>
<gene>
    <name evidence="2" type="ORF">ASN18_2660</name>
</gene>
<evidence type="ECO:0000256" key="1">
    <source>
        <dbReference type="SAM" id="SignalP"/>
    </source>
</evidence>
<organism evidence="2 3">
    <name type="scientific">Candidatus Magnetominusculus xianensis</name>
    <dbReference type="NCBI Taxonomy" id="1748249"/>
    <lineage>
        <taxon>Bacteria</taxon>
        <taxon>Pseudomonadati</taxon>
        <taxon>Nitrospirota</taxon>
        <taxon>Nitrospiria</taxon>
        <taxon>Nitrospirales</taxon>
        <taxon>Nitrospiraceae</taxon>
        <taxon>Candidatus Magnetominusculus</taxon>
    </lineage>
</organism>
<name>A0ABR5SGV3_9BACT</name>
<dbReference type="RefSeq" id="WP_157073001.1">
    <property type="nucleotide sequence ID" value="NZ_LNQR01000101.1"/>
</dbReference>
<dbReference type="EMBL" id="LNQR01000101">
    <property type="protein sequence ID" value="KWT81154.1"/>
    <property type="molecule type" value="Genomic_DNA"/>
</dbReference>
<evidence type="ECO:0000313" key="2">
    <source>
        <dbReference type="EMBL" id="KWT81154.1"/>
    </source>
</evidence>
<dbReference type="Proteomes" id="UP000060487">
    <property type="component" value="Unassembled WGS sequence"/>
</dbReference>
<feature type="chain" id="PRO_5047248264" description="Secreted protein" evidence="1">
    <location>
        <begin position="20"/>
        <end position="51"/>
    </location>
</feature>